<organism evidence="1 2">
    <name type="scientific">Quillaja saponaria</name>
    <name type="common">Soap bark tree</name>
    <dbReference type="NCBI Taxonomy" id="32244"/>
    <lineage>
        <taxon>Eukaryota</taxon>
        <taxon>Viridiplantae</taxon>
        <taxon>Streptophyta</taxon>
        <taxon>Embryophyta</taxon>
        <taxon>Tracheophyta</taxon>
        <taxon>Spermatophyta</taxon>
        <taxon>Magnoliopsida</taxon>
        <taxon>eudicotyledons</taxon>
        <taxon>Gunneridae</taxon>
        <taxon>Pentapetalae</taxon>
        <taxon>rosids</taxon>
        <taxon>fabids</taxon>
        <taxon>Fabales</taxon>
        <taxon>Quillajaceae</taxon>
        <taxon>Quillaja</taxon>
    </lineage>
</organism>
<dbReference type="EMBL" id="JARAOO010000014">
    <property type="protein sequence ID" value="KAJ7944621.1"/>
    <property type="molecule type" value="Genomic_DNA"/>
</dbReference>
<gene>
    <name evidence="1" type="ORF">O6P43_033988</name>
</gene>
<sequence length="66" mass="7342">MDNNFSKTPSKELSEEQAREILIAISNSQPDKVPDLDFASEFKSVDGIVMSNGTIWLWSKAVQNAI</sequence>
<comment type="caution">
    <text evidence="1">The sequence shown here is derived from an EMBL/GenBank/DDBJ whole genome shotgun (WGS) entry which is preliminary data.</text>
</comment>
<name>A0AAD7P752_QUISA</name>
<dbReference type="KEGG" id="qsa:O6P43_033988"/>
<evidence type="ECO:0000313" key="1">
    <source>
        <dbReference type="EMBL" id="KAJ7944621.1"/>
    </source>
</evidence>
<protein>
    <submittedName>
        <fullName evidence="1">Dna replication complex gins sld5</fullName>
    </submittedName>
</protein>
<dbReference type="Pfam" id="PF21737">
    <property type="entry name" value="DUF6865"/>
    <property type="match status" value="1"/>
</dbReference>
<reference evidence="1" key="1">
    <citation type="journal article" date="2023" name="Science">
        <title>Elucidation of the pathway for biosynthesis of saponin adjuvants from the soapbark tree.</title>
        <authorList>
            <person name="Reed J."/>
            <person name="Orme A."/>
            <person name="El-Demerdash A."/>
            <person name="Owen C."/>
            <person name="Martin L.B.B."/>
            <person name="Misra R.C."/>
            <person name="Kikuchi S."/>
            <person name="Rejzek M."/>
            <person name="Martin A.C."/>
            <person name="Harkess A."/>
            <person name="Leebens-Mack J."/>
            <person name="Louveau T."/>
            <person name="Stephenson M.J."/>
            <person name="Osbourn A."/>
        </authorList>
    </citation>
    <scope>NUCLEOTIDE SEQUENCE</scope>
    <source>
        <strain evidence="1">S10</strain>
    </source>
</reference>
<evidence type="ECO:0000313" key="2">
    <source>
        <dbReference type="Proteomes" id="UP001163823"/>
    </source>
</evidence>
<keyword evidence="2" id="KW-1185">Reference proteome</keyword>
<accession>A0AAD7P752</accession>
<dbReference type="AlphaFoldDB" id="A0AAD7P752"/>
<proteinExistence type="predicted"/>
<dbReference type="Proteomes" id="UP001163823">
    <property type="component" value="Chromosome 14"/>
</dbReference>
<dbReference type="InterPro" id="IPR049198">
    <property type="entry name" value="DUF6865"/>
</dbReference>